<keyword evidence="2" id="KW-0645">Protease</keyword>
<dbReference type="InterPro" id="IPR025660">
    <property type="entry name" value="Pept_his_AS"/>
</dbReference>
<dbReference type="VEuPathDB" id="AmoebaDB:NAEGRDRAFT_69856"/>
<dbReference type="InterPro" id="IPR039417">
    <property type="entry name" value="Peptidase_C1A_papain-like"/>
</dbReference>
<keyword evidence="13" id="KW-1185">Reference proteome</keyword>
<dbReference type="PROSITE" id="PS51257">
    <property type="entry name" value="PROKAR_LIPOPROTEIN"/>
    <property type="match status" value="1"/>
</dbReference>
<dbReference type="GO" id="GO:0006508">
    <property type="term" value="P:proteolysis"/>
    <property type="evidence" value="ECO:0007669"/>
    <property type="project" value="UniProtKB-KW"/>
</dbReference>
<keyword evidence="7" id="KW-1015">Disulfide bond</keyword>
<evidence type="ECO:0000256" key="7">
    <source>
        <dbReference type="ARBA" id="ARBA00023157"/>
    </source>
</evidence>
<dbReference type="eggNOG" id="KOG1542">
    <property type="taxonomic scope" value="Eukaryota"/>
</dbReference>
<dbReference type="SUPFAM" id="SSF54001">
    <property type="entry name" value="Cysteine proteinases"/>
    <property type="match status" value="1"/>
</dbReference>
<comment type="similarity">
    <text evidence="1">Belongs to the peptidase C1 family.</text>
</comment>
<sequence>MKLLYTLTFLVILACGILAFDQETYQPLSETAVRDHFLDFTRKFQRFYKGPEEYEYRLKVFRENIETSRRMNIREGNNNYGITKFSDLTSDEFRKFYLMEKKTPKEIQKMMRMDSNKMVSNSYAKPAPDHYDWRNHGAITGVKDQGQCGSCWAFSAIGSIEGSYAIKHKQLVSFSEQQLVDCDNNCVTFENQQSCDDGCNGGLQWSAYQYLMKAGGVVTEKDYPYYAERYKCEVKPANFVAKLSNWTMLSTNETEMANWLAENGPIAVALNADFLQNYNNGIADPAWCDPTQLDHGVLIVGYGLETFWFGKPQPYWIVKNSWGYDFGEDGYFRIVKGVGRCGINTVPSAAFVY</sequence>
<evidence type="ECO:0000259" key="11">
    <source>
        <dbReference type="SMART" id="SM00848"/>
    </source>
</evidence>
<dbReference type="PROSITE" id="PS00640">
    <property type="entry name" value="THIOL_PROTEASE_ASN"/>
    <property type="match status" value="1"/>
</dbReference>
<evidence type="ECO:0000256" key="5">
    <source>
        <dbReference type="ARBA" id="ARBA00022807"/>
    </source>
</evidence>
<protein>
    <submittedName>
        <fullName evidence="12">Predicted protein</fullName>
    </submittedName>
</protein>
<evidence type="ECO:0000256" key="6">
    <source>
        <dbReference type="ARBA" id="ARBA00023145"/>
    </source>
</evidence>
<gene>
    <name evidence="12" type="ORF">NAEGRDRAFT_69856</name>
</gene>
<dbReference type="RefSeq" id="XP_002674919.1">
    <property type="nucleotide sequence ID" value="XM_002674873.1"/>
</dbReference>
<dbReference type="PRINTS" id="PR00705">
    <property type="entry name" value="PAPAIN"/>
</dbReference>
<dbReference type="SMART" id="SM00848">
    <property type="entry name" value="Inhibitor_I29"/>
    <property type="match status" value="1"/>
</dbReference>
<dbReference type="InterPro" id="IPR013201">
    <property type="entry name" value="Prot_inhib_I29"/>
</dbReference>
<keyword evidence="6" id="KW-0865">Zymogen</keyword>
<dbReference type="PROSITE" id="PS00139">
    <property type="entry name" value="THIOL_PROTEASE_CYS"/>
    <property type="match status" value="1"/>
</dbReference>
<evidence type="ECO:0000256" key="2">
    <source>
        <dbReference type="ARBA" id="ARBA00022670"/>
    </source>
</evidence>
<dbReference type="InParanoid" id="D2VLP8"/>
<dbReference type="InterPro" id="IPR013128">
    <property type="entry name" value="Peptidase_C1A"/>
</dbReference>
<organism evidence="13">
    <name type="scientific">Naegleria gruberi</name>
    <name type="common">Amoeba</name>
    <dbReference type="NCBI Taxonomy" id="5762"/>
    <lineage>
        <taxon>Eukaryota</taxon>
        <taxon>Discoba</taxon>
        <taxon>Heterolobosea</taxon>
        <taxon>Tetramitia</taxon>
        <taxon>Eutetramitia</taxon>
        <taxon>Vahlkampfiidae</taxon>
        <taxon>Naegleria</taxon>
    </lineage>
</organism>
<dbReference type="OMA" id="FTHENTD"/>
<name>D2VLP8_NAEGR</name>
<evidence type="ECO:0000256" key="3">
    <source>
        <dbReference type="ARBA" id="ARBA00022729"/>
    </source>
</evidence>
<feature type="signal peptide" evidence="9">
    <location>
        <begin position="1"/>
        <end position="19"/>
    </location>
</feature>
<keyword evidence="3 9" id="KW-0732">Signal</keyword>
<evidence type="ECO:0000256" key="1">
    <source>
        <dbReference type="ARBA" id="ARBA00008455"/>
    </source>
</evidence>
<dbReference type="KEGG" id="ngr:NAEGRDRAFT_69856"/>
<dbReference type="Gene3D" id="3.90.70.10">
    <property type="entry name" value="Cysteine proteinases"/>
    <property type="match status" value="1"/>
</dbReference>
<dbReference type="Pfam" id="PF08246">
    <property type="entry name" value="Inhibitor_I29"/>
    <property type="match status" value="1"/>
</dbReference>
<evidence type="ECO:0000313" key="13">
    <source>
        <dbReference type="Proteomes" id="UP000006671"/>
    </source>
</evidence>
<feature type="chain" id="PRO_5018655403" evidence="9">
    <location>
        <begin position="20"/>
        <end position="353"/>
    </location>
</feature>
<feature type="domain" description="Cathepsin propeptide inhibitor" evidence="11">
    <location>
        <begin position="37"/>
        <end position="93"/>
    </location>
</feature>
<dbReference type="EMBL" id="GG738881">
    <property type="protein sequence ID" value="EFC42175.1"/>
    <property type="molecule type" value="Genomic_DNA"/>
</dbReference>
<evidence type="ECO:0000313" key="12">
    <source>
        <dbReference type="EMBL" id="EFC42175.1"/>
    </source>
</evidence>
<dbReference type="InterPro" id="IPR000169">
    <property type="entry name" value="Pept_cys_AS"/>
</dbReference>
<evidence type="ECO:0000256" key="9">
    <source>
        <dbReference type="SAM" id="SignalP"/>
    </source>
</evidence>
<dbReference type="SMART" id="SM00645">
    <property type="entry name" value="Pept_C1"/>
    <property type="match status" value="1"/>
</dbReference>
<dbReference type="AlphaFoldDB" id="D2VLP8"/>
<dbReference type="MEROPS" id="C01.022"/>
<dbReference type="Proteomes" id="UP000006671">
    <property type="component" value="Unassembled WGS sequence"/>
</dbReference>
<keyword evidence="4" id="KW-0378">Hydrolase</keyword>
<dbReference type="PANTHER" id="PTHR12411">
    <property type="entry name" value="CYSTEINE PROTEASE FAMILY C1-RELATED"/>
    <property type="match status" value="1"/>
</dbReference>
<evidence type="ECO:0000259" key="10">
    <source>
        <dbReference type="SMART" id="SM00645"/>
    </source>
</evidence>
<proteinExistence type="inferred from homology"/>
<feature type="domain" description="Peptidase C1A papain C-terminal" evidence="10">
    <location>
        <begin position="127"/>
        <end position="351"/>
    </location>
</feature>
<keyword evidence="8" id="KW-0325">Glycoprotein</keyword>
<accession>D2VLP8</accession>
<dbReference type="OrthoDB" id="387093at2759"/>
<dbReference type="GO" id="GO:0005737">
    <property type="term" value="C:cytoplasm"/>
    <property type="evidence" value="ECO:0007669"/>
    <property type="project" value="UniProtKB-ARBA"/>
</dbReference>
<reference evidence="12 13" key="1">
    <citation type="journal article" date="2010" name="Cell">
        <title>The genome of Naegleria gruberi illuminates early eukaryotic versatility.</title>
        <authorList>
            <person name="Fritz-Laylin L.K."/>
            <person name="Prochnik S.E."/>
            <person name="Ginger M.L."/>
            <person name="Dacks J.B."/>
            <person name="Carpenter M.L."/>
            <person name="Field M.C."/>
            <person name="Kuo A."/>
            <person name="Paredez A."/>
            <person name="Chapman J."/>
            <person name="Pham J."/>
            <person name="Shu S."/>
            <person name="Neupane R."/>
            <person name="Cipriano M."/>
            <person name="Mancuso J."/>
            <person name="Tu H."/>
            <person name="Salamov A."/>
            <person name="Lindquist E."/>
            <person name="Shapiro H."/>
            <person name="Lucas S."/>
            <person name="Grigoriev I.V."/>
            <person name="Cande W.Z."/>
            <person name="Fulton C."/>
            <person name="Rokhsar D.S."/>
            <person name="Dawson S.C."/>
        </authorList>
    </citation>
    <scope>NUCLEOTIDE SEQUENCE [LARGE SCALE GENOMIC DNA]</scope>
    <source>
        <strain evidence="12 13">NEG-M</strain>
    </source>
</reference>
<dbReference type="InterPro" id="IPR025661">
    <property type="entry name" value="Pept_asp_AS"/>
</dbReference>
<dbReference type="PROSITE" id="PS00639">
    <property type="entry name" value="THIOL_PROTEASE_HIS"/>
    <property type="match status" value="1"/>
</dbReference>
<dbReference type="CDD" id="cd02248">
    <property type="entry name" value="Peptidase_C1A"/>
    <property type="match status" value="1"/>
</dbReference>
<evidence type="ECO:0000256" key="8">
    <source>
        <dbReference type="ARBA" id="ARBA00023180"/>
    </source>
</evidence>
<dbReference type="InterPro" id="IPR000668">
    <property type="entry name" value="Peptidase_C1A_C"/>
</dbReference>
<keyword evidence="5" id="KW-0788">Thiol protease</keyword>
<dbReference type="FunFam" id="3.90.70.10:FF:000057">
    <property type="entry name" value="Cysteine protease RD19A"/>
    <property type="match status" value="1"/>
</dbReference>
<dbReference type="GO" id="GO:0008234">
    <property type="term" value="F:cysteine-type peptidase activity"/>
    <property type="evidence" value="ECO:0007669"/>
    <property type="project" value="UniProtKB-KW"/>
</dbReference>
<evidence type="ECO:0000256" key="4">
    <source>
        <dbReference type="ARBA" id="ARBA00022801"/>
    </source>
</evidence>
<dbReference type="STRING" id="5762.D2VLP8"/>
<dbReference type="InterPro" id="IPR038765">
    <property type="entry name" value="Papain-like_cys_pep_sf"/>
</dbReference>
<dbReference type="GeneID" id="8851673"/>
<dbReference type="Pfam" id="PF00112">
    <property type="entry name" value="Peptidase_C1"/>
    <property type="match status" value="1"/>
</dbReference>